<reference evidence="11" key="2">
    <citation type="submission" date="2025-09" db="UniProtKB">
        <authorList>
            <consortium name="Ensembl"/>
        </authorList>
    </citation>
    <scope>IDENTIFICATION</scope>
</reference>
<evidence type="ECO:0000256" key="3">
    <source>
        <dbReference type="ARBA" id="ARBA00022723"/>
    </source>
</evidence>
<dbReference type="PROSITE" id="PS50157">
    <property type="entry name" value="ZINC_FINGER_C2H2_2"/>
    <property type="match status" value="7"/>
</dbReference>
<evidence type="ECO:0000256" key="9">
    <source>
        <dbReference type="SAM" id="MobiDB-lite"/>
    </source>
</evidence>
<evidence type="ECO:0000256" key="6">
    <source>
        <dbReference type="ARBA" id="ARBA00022833"/>
    </source>
</evidence>
<evidence type="ECO:0000259" key="10">
    <source>
        <dbReference type="PROSITE" id="PS50157"/>
    </source>
</evidence>
<keyword evidence="5 8" id="KW-0863">Zinc-finger</keyword>
<dbReference type="OMA" id="FRCECQV"/>
<dbReference type="FunFam" id="3.30.160.60:FF:000295">
    <property type="entry name" value="zinc finger protein 19"/>
    <property type="match status" value="1"/>
</dbReference>
<feature type="domain" description="C2H2-type" evidence="10">
    <location>
        <begin position="223"/>
        <end position="250"/>
    </location>
</feature>
<dbReference type="GO" id="GO:0008270">
    <property type="term" value="F:zinc ion binding"/>
    <property type="evidence" value="ECO:0007669"/>
    <property type="project" value="UniProtKB-KW"/>
</dbReference>
<protein>
    <recommendedName>
        <fullName evidence="10">C2H2-type domain-containing protein</fullName>
    </recommendedName>
</protein>
<dbReference type="FunFam" id="3.30.160.60:FF:002343">
    <property type="entry name" value="Zinc finger protein 33A"/>
    <property type="match status" value="2"/>
</dbReference>
<dbReference type="InterPro" id="IPR013087">
    <property type="entry name" value="Znf_C2H2_type"/>
</dbReference>
<name>A0A8C6XEU6_NAJNA</name>
<comment type="subcellular location">
    <subcellularLocation>
        <location evidence="1">Nucleus</location>
    </subcellularLocation>
</comment>
<feature type="domain" description="C2H2-type" evidence="10">
    <location>
        <begin position="304"/>
        <end position="331"/>
    </location>
</feature>
<reference evidence="11" key="1">
    <citation type="submission" date="2025-08" db="UniProtKB">
        <authorList>
            <consortium name="Ensembl"/>
        </authorList>
    </citation>
    <scope>IDENTIFICATION</scope>
</reference>
<dbReference type="FunFam" id="3.30.160.60:FF:001498">
    <property type="entry name" value="Zinc finger protein 404"/>
    <property type="match status" value="1"/>
</dbReference>
<feature type="domain" description="C2H2-type" evidence="10">
    <location>
        <begin position="360"/>
        <end position="387"/>
    </location>
</feature>
<dbReference type="FunFam" id="3.30.160.60:FF:001157">
    <property type="entry name" value="Zinc finger protein 793"/>
    <property type="match status" value="1"/>
</dbReference>
<dbReference type="Pfam" id="PF00096">
    <property type="entry name" value="zf-C2H2"/>
    <property type="match status" value="6"/>
</dbReference>
<keyword evidence="12" id="KW-1185">Reference proteome</keyword>
<evidence type="ECO:0000313" key="12">
    <source>
        <dbReference type="Proteomes" id="UP000694559"/>
    </source>
</evidence>
<evidence type="ECO:0000256" key="7">
    <source>
        <dbReference type="ARBA" id="ARBA00023242"/>
    </source>
</evidence>
<dbReference type="InterPro" id="IPR036236">
    <property type="entry name" value="Znf_C2H2_sf"/>
</dbReference>
<feature type="region of interest" description="Disordered" evidence="9">
    <location>
        <begin position="91"/>
        <end position="115"/>
    </location>
</feature>
<evidence type="ECO:0000256" key="2">
    <source>
        <dbReference type="ARBA" id="ARBA00006991"/>
    </source>
</evidence>
<keyword evidence="7" id="KW-0539">Nucleus</keyword>
<dbReference type="Ensembl" id="ENSNNAT00000013881.1">
    <property type="protein sequence ID" value="ENSNNAP00000013260.1"/>
    <property type="gene ID" value="ENSNNAG00000008896.1"/>
</dbReference>
<feature type="compositionally biased region" description="Polar residues" evidence="9">
    <location>
        <begin position="66"/>
        <end position="76"/>
    </location>
</feature>
<dbReference type="OrthoDB" id="9047780at2759"/>
<dbReference type="GO" id="GO:0000981">
    <property type="term" value="F:DNA-binding transcription factor activity, RNA polymerase II-specific"/>
    <property type="evidence" value="ECO:0007669"/>
    <property type="project" value="TreeGrafter"/>
</dbReference>
<keyword evidence="4" id="KW-0677">Repeat</keyword>
<dbReference type="AlphaFoldDB" id="A0A8C6XEU6"/>
<dbReference type="GO" id="GO:0000978">
    <property type="term" value="F:RNA polymerase II cis-regulatory region sequence-specific DNA binding"/>
    <property type="evidence" value="ECO:0007669"/>
    <property type="project" value="TreeGrafter"/>
</dbReference>
<evidence type="ECO:0000256" key="1">
    <source>
        <dbReference type="ARBA" id="ARBA00004123"/>
    </source>
</evidence>
<dbReference type="GO" id="GO:0005634">
    <property type="term" value="C:nucleus"/>
    <property type="evidence" value="ECO:0007669"/>
    <property type="project" value="UniProtKB-SubCell"/>
</dbReference>
<keyword evidence="6" id="KW-0862">Zinc</keyword>
<dbReference type="Proteomes" id="UP000694559">
    <property type="component" value="Unplaced"/>
</dbReference>
<feature type="region of interest" description="Disordered" evidence="9">
    <location>
        <begin position="1"/>
        <end position="25"/>
    </location>
</feature>
<keyword evidence="3" id="KW-0479">Metal-binding</keyword>
<feature type="domain" description="C2H2-type" evidence="10">
    <location>
        <begin position="332"/>
        <end position="359"/>
    </location>
</feature>
<organism evidence="11 12">
    <name type="scientific">Naja naja</name>
    <name type="common">Indian cobra</name>
    <dbReference type="NCBI Taxonomy" id="35670"/>
    <lineage>
        <taxon>Eukaryota</taxon>
        <taxon>Metazoa</taxon>
        <taxon>Chordata</taxon>
        <taxon>Craniata</taxon>
        <taxon>Vertebrata</taxon>
        <taxon>Euteleostomi</taxon>
        <taxon>Lepidosauria</taxon>
        <taxon>Squamata</taxon>
        <taxon>Bifurcata</taxon>
        <taxon>Unidentata</taxon>
        <taxon>Episquamata</taxon>
        <taxon>Toxicofera</taxon>
        <taxon>Serpentes</taxon>
        <taxon>Colubroidea</taxon>
        <taxon>Elapidae</taxon>
        <taxon>Elapinae</taxon>
        <taxon>Naja</taxon>
    </lineage>
</organism>
<feature type="domain" description="C2H2-type" evidence="10">
    <location>
        <begin position="281"/>
        <end position="303"/>
    </location>
</feature>
<dbReference type="GeneTree" id="ENSGT00940000154411"/>
<evidence type="ECO:0000256" key="4">
    <source>
        <dbReference type="ARBA" id="ARBA00022737"/>
    </source>
</evidence>
<feature type="domain" description="C2H2-type" evidence="10">
    <location>
        <begin position="195"/>
        <end position="222"/>
    </location>
</feature>
<accession>A0A8C6XEU6</accession>
<dbReference type="SUPFAM" id="SSF57667">
    <property type="entry name" value="beta-beta-alpha zinc fingers"/>
    <property type="match status" value="4"/>
</dbReference>
<dbReference type="Gene3D" id="3.30.160.60">
    <property type="entry name" value="Classic Zinc Finger"/>
    <property type="match status" value="7"/>
</dbReference>
<feature type="compositionally biased region" description="Polar residues" evidence="9">
    <location>
        <begin position="99"/>
        <end position="115"/>
    </location>
</feature>
<comment type="similarity">
    <text evidence="2">Belongs to the krueppel C2H2-type zinc-finger protein family.</text>
</comment>
<dbReference type="FunFam" id="3.30.160.60:FF:000478">
    <property type="entry name" value="Zinc finger protein 133"/>
    <property type="match status" value="1"/>
</dbReference>
<dbReference type="PANTHER" id="PTHR23235">
    <property type="entry name" value="KRUEPPEL-LIKE TRANSCRIPTION FACTOR"/>
    <property type="match status" value="1"/>
</dbReference>
<sequence>GRTRIVGQRPENGTPGRPSRWRAGSVAAMRREKLPCSPEVKGHFRCECQVGGVSGSRGSADGCPRSWQQAESSSSPRLPYYQWQKDAWNSEGTSKEYKNPQTPNSATSATSRNKYCTNQTEEKQYEHQEYGQNINLNSALALHHPLYNRNYVEKFTLNSHLMSDGEDNPYERGKGFSKKQLVVLPSKNPPMEKQYQCLKCGKTFPHRCNLTVHERVHSGEKPYICQVCWKRFSQTSHLTRHRRIHTGEKPYTCLHCGKKFIESSDLSKHVRSHTGERPYKCLEKFSGSSNLIKHVRSHTGERPYKCTECDKSFSRKTTFIYHKRIHTGEKPYECLECGKSFGRNFSLMQHKRTHTGEKPYQCLVCGKSFSGSSDLMYHKRIHTGERPYKSWELPSQGKTHV</sequence>
<evidence type="ECO:0000256" key="8">
    <source>
        <dbReference type="PROSITE-ProRule" id="PRU00042"/>
    </source>
</evidence>
<evidence type="ECO:0000313" key="11">
    <source>
        <dbReference type="Ensembl" id="ENSNNAP00000013260.1"/>
    </source>
</evidence>
<proteinExistence type="inferred from homology"/>
<feature type="domain" description="C2H2-type" evidence="10">
    <location>
        <begin position="251"/>
        <end position="278"/>
    </location>
</feature>
<dbReference type="SMART" id="SM00355">
    <property type="entry name" value="ZnF_C2H2"/>
    <property type="match status" value="7"/>
</dbReference>
<dbReference type="PROSITE" id="PS00028">
    <property type="entry name" value="ZINC_FINGER_C2H2_1"/>
    <property type="match status" value="6"/>
</dbReference>
<evidence type="ECO:0000256" key="5">
    <source>
        <dbReference type="ARBA" id="ARBA00022771"/>
    </source>
</evidence>
<dbReference type="PANTHER" id="PTHR23235:SF142">
    <property type="entry name" value="ZINC FINGER PROTEIN 384"/>
    <property type="match status" value="1"/>
</dbReference>
<feature type="region of interest" description="Disordered" evidence="9">
    <location>
        <begin position="53"/>
        <end position="78"/>
    </location>
</feature>